<protein>
    <recommendedName>
        <fullName evidence="1">F-box domain-containing protein</fullName>
    </recommendedName>
</protein>
<keyword evidence="3" id="KW-1185">Reference proteome</keyword>
<dbReference type="Proteomes" id="UP000191285">
    <property type="component" value="Unassembled WGS sequence"/>
</dbReference>
<reference evidence="3" key="1">
    <citation type="journal article" date="2017" name="Nat. Microbiol.">
        <title>Global analysis of biosynthetic gene clusters reveals vast potential of secondary metabolite production in Penicillium species.</title>
        <authorList>
            <person name="Nielsen J.C."/>
            <person name="Grijseels S."/>
            <person name="Prigent S."/>
            <person name="Ji B."/>
            <person name="Dainat J."/>
            <person name="Nielsen K.F."/>
            <person name="Frisvad J.C."/>
            <person name="Workman M."/>
            <person name="Nielsen J."/>
        </authorList>
    </citation>
    <scope>NUCLEOTIDE SEQUENCE [LARGE SCALE GENOMIC DNA]</scope>
    <source>
        <strain evidence="3">IBT 24891</strain>
    </source>
</reference>
<sequence length="587" mass="68933">MTPEAKNDSQNVSIVLPFELWTEISSYLLKKDVKSMRLVSRLLRNAAHFRIERVFLSANPLNIKVLRHIANHEVFRQSVTEIIWDDARFSRGPRRPLLGCCQSIAGYFDEDYEEIEDDLHHYLREQEYQKHEIPDDGEFLDWLFDAQTYCWYSNMEYHHSLRFLGQSECHNGGGSYAPAMQEQIDARLSLEECWSIYKDLYRQQIDVLYTSEDEEAFLYGLRRFPALKRVTITPAAHGYVFHPLYETPMIRSFPKGFIYPIPRTWPMAQMERRIGPEFAYQWASMMERQKDRYRAFRIVTRTLAEEKHNVSELLVQSNYLPTGINGTFLGDTCAERHNLRALFRRSGLRRLDLPLVFKESRTELNFFGKWKPRKLLAEAKEIEDIRISLATLDIYEDPSAEINYLPLQDVLPVEKWRKLCNVEVSRMFIKVPDLINFFALLPETIRSIELKDVHFVDEGFNVWYNDLLNEMRDHIKTNSLWLNKDIASQPNLRVVILHPTSRSGEGIYGRGILLGKTLDRFLCGEGMNPFEKPDLVLLDNGSQGLRFRIKAGFGNIISEFEPDESQDCRYLQEATSGDFFEWIDFFY</sequence>
<gene>
    <name evidence="2" type="ORF">PENSTE_c001G09798</name>
</gene>
<feature type="domain" description="F-box" evidence="1">
    <location>
        <begin position="16"/>
        <end position="56"/>
    </location>
</feature>
<name>A0A1V6TYX6_9EURO</name>
<dbReference type="InterPro" id="IPR001810">
    <property type="entry name" value="F-box_dom"/>
</dbReference>
<comment type="caution">
    <text evidence="2">The sequence shown here is derived from an EMBL/GenBank/DDBJ whole genome shotgun (WGS) entry which is preliminary data.</text>
</comment>
<dbReference type="OrthoDB" id="5422579at2759"/>
<dbReference type="AlphaFoldDB" id="A0A1V6TYX6"/>
<dbReference type="STRING" id="303698.A0A1V6TYX6"/>
<organism evidence="2 3">
    <name type="scientific">Penicillium steckii</name>
    <dbReference type="NCBI Taxonomy" id="303698"/>
    <lineage>
        <taxon>Eukaryota</taxon>
        <taxon>Fungi</taxon>
        <taxon>Dikarya</taxon>
        <taxon>Ascomycota</taxon>
        <taxon>Pezizomycotina</taxon>
        <taxon>Eurotiomycetes</taxon>
        <taxon>Eurotiomycetidae</taxon>
        <taxon>Eurotiales</taxon>
        <taxon>Aspergillaceae</taxon>
        <taxon>Penicillium</taxon>
    </lineage>
</organism>
<proteinExistence type="predicted"/>
<dbReference type="SMART" id="SM00256">
    <property type="entry name" value="FBOX"/>
    <property type="match status" value="1"/>
</dbReference>
<accession>A0A1V6TYX6</accession>
<evidence type="ECO:0000259" key="1">
    <source>
        <dbReference type="SMART" id="SM00256"/>
    </source>
</evidence>
<evidence type="ECO:0000313" key="2">
    <source>
        <dbReference type="EMBL" id="OQE31547.1"/>
    </source>
</evidence>
<dbReference type="CDD" id="cd09917">
    <property type="entry name" value="F-box_SF"/>
    <property type="match status" value="1"/>
</dbReference>
<dbReference type="EMBL" id="MLKD01000001">
    <property type="protein sequence ID" value="OQE31547.1"/>
    <property type="molecule type" value="Genomic_DNA"/>
</dbReference>
<evidence type="ECO:0000313" key="3">
    <source>
        <dbReference type="Proteomes" id="UP000191285"/>
    </source>
</evidence>